<sequence length="119" mass="13341">MKSCDTLLVLFLVLIIADSIALECKNRKTSCLAQHVCKAFKGKTYGKCFRGVCCKKRRRNTCGLLKGNCVSAKEANKSCHILKSASHSCGKTRICCIRKLKLSEPYHVPFMYDAFSHAY</sequence>
<dbReference type="AlphaFoldDB" id="A0A6G5A8I2"/>
<protein>
    <submittedName>
        <fullName evidence="2">Putative carboxypeptidase inhibitor</fullName>
    </submittedName>
</protein>
<dbReference type="GO" id="GO:0008191">
    <property type="term" value="F:metalloendopeptidase inhibitor activity"/>
    <property type="evidence" value="ECO:0007669"/>
    <property type="project" value="InterPro"/>
</dbReference>
<feature type="chain" id="PRO_5026263854" evidence="1">
    <location>
        <begin position="22"/>
        <end position="119"/>
    </location>
</feature>
<dbReference type="EMBL" id="GIKN01004645">
    <property type="protein sequence ID" value="NIE46918.1"/>
    <property type="molecule type" value="Transcribed_RNA"/>
</dbReference>
<dbReference type="InterPro" id="IPR019509">
    <property type="entry name" value="Carboxypeptidase_inhibitor_I68"/>
</dbReference>
<name>A0A6G5A8I2_RHIMP</name>
<reference evidence="2" key="1">
    <citation type="submission" date="2020-03" db="EMBL/GenBank/DDBJ databases">
        <title>A transcriptome and proteome of the tick Rhipicephalus microplus shaped by the genetic composition of its hosts and developmental stage.</title>
        <authorList>
            <person name="Garcia G.R."/>
            <person name="Ribeiro J.M.C."/>
            <person name="Maruyama S.R."/>
            <person name="Gardinasse L.G."/>
            <person name="Nelson K."/>
            <person name="Ferreira B.R."/>
            <person name="Andrade T.G."/>
            <person name="Santos I.K.F.M."/>
        </authorList>
    </citation>
    <scope>NUCLEOTIDE SEQUENCE</scope>
    <source>
        <strain evidence="2">NSGR</strain>
        <tissue evidence="2">Salivary glands</tissue>
    </source>
</reference>
<evidence type="ECO:0000313" key="2">
    <source>
        <dbReference type="EMBL" id="NIE46918.1"/>
    </source>
</evidence>
<accession>A0A6G5A8I2</accession>
<proteinExistence type="predicted"/>
<dbReference type="Pfam" id="PF10468">
    <property type="entry name" value="Inhibitor_I68"/>
    <property type="match status" value="1"/>
</dbReference>
<organism evidence="2">
    <name type="scientific">Rhipicephalus microplus</name>
    <name type="common">Cattle tick</name>
    <name type="synonym">Boophilus microplus</name>
    <dbReference type="NCBI Taxonomy" id="6941"/>
    <lineage>
        <taxon>Eukaryota</taxon>
        <taxon>Metazoa</taxon>
        <taxon>Ecdysozoa</taxon>
        <taxon>Arthropoda</taxon>
        <taxon>Chelicerata</taxon>
        <taxon>Arachnida</taxon>
        <taxon>Acari</taxon>
        <taxon>Parasitiformes</taxon>
        <taxon>Ixodida</taxon>
        <taxon>Ixodoidea</taxon>
        <taxon>Ixodidae</taxon>
        <taxon>Rhipicephalinae</taxon>
        <taxon>Rhipicephalus</taxon>
        <taxon>Boophilus</taxon>
    </lineage>
</organism>
<evidence type="ECO:0000256" key="1">
    <source>
        <dbReference type="SAM" id="SignalP"/>
    </source>
</evidence>
<keyword evidence="1" id="KW-0732">Signal</keyword>
<feature type="signal peptide" evidence="1">
    <location>
        <begin position="1"/>
        <end position="21"/>
    </location>
</feature>